<dbReference type="InterPro" id="IPR015422">
    <property type="entry name" value="PyrdxlP-dep_Trfase_small"/>
</dbReference>
<dbReference type="GO" id="GO:0005737">
    <property type="term" value="C:cytoplasm"/>
    <property type="evidence" value="ECO:0007669"/>
    <property type="project" value="UniProtKB-SubCell"/>
</dbReference>
<evidence type="ECO:0000313" key="21">
    <source>
        <dbReference type="Proteomes" id="UP001516400"/>
    </source>
</evidence>
<keyword evidence="9" id="KW-0007">Acetylation</keyword>
<evidence type="ECO:0000256" key="3">
    <source>
        <dbReference type="ARBA" id="ARBA00011738"/>
    </source>
</evidence>
<evidence type="ECO:0000256" key="10">
    <source>
        <dbReference type="ARBA" id="ARBA00025708"/>
    </source>
</evidence>
<evidence type="ECO:0000256" key="7">
    <source>
        <dbReference type="ARBA" id="ARBA00022679"/>
    </source>
</evidence>
<evidence type="ECO:0000256" key="6">
    <source>
        <dbReference type="ARBA" id="ARBA00022576"/>
    </source>
</evidence>
<evidence type="ECO:0000256" key="16">
    <source>
        <dbReference type="ARBA" id="ARBA00076222"/>
    </source>
</evidence>
<dbReference type="EC" id="2.6.1.2" evidence="12"/>
<evidence type="ECO:0000313" key="20">
    <source>
        <dbReference type="EMBL" id="KAL3276685.1"/>
    </source>
</evidence>
<dbReference type="InterPro" id="IPR015421">
    <property type="entry name" value="PyrdxlP-dep_Trfase_major"/>
</dbReference>
<dbReference type="InterPro" id="IPR015424">
    <property type="entry name" value="PyrdxlP-dep_Trfase"/>
</dbReference>
<evidence type="ECO:0000256" key="5">
    <source>
        <dbReference type="ARBA" id="ARBA00022553"/>
    </source>
</evidence>
<dbReference type="InterPro" id="IPR045088">
    <property type="entry name" value="ALAT1/2-like"/>
</dbReference>
<keyword evidence="5" id="KW-0597">Phosphoprotein</keyword>
<comment type="cofactor">
    <cofactor evidence="1">
        <name>pyridoxal 5'-phosphate</name>
        <dbReference type="ChEBI" id="CHEBI:597326"/>
    </cofactor>
</comment>
<dbReference type="Gene3D" id="3.40.640.10">
    <property type="entry name" value="Type I PLP-dependent aspartate aminotransferase-like (Major domain)"/>
    <property type="match status" value="1"/>
</dbReference>
<comment type="subunit">
    <text evidence="3">Homodimer.</text>
</comment>
<reference evidence="20 21" key="1">
    <citation type="journal article" date="2021" name="BMC Biol.">
        <title>Horizontally acquired antibacterial genes associated with adaptive radiation of ladybird beetles.</title>
        <authorList>
            <person name="Li H.S."/>
            <person name="Tang X.F."/>
            <person name="Huang Y.H."/>
            <person name="Xu Z.Y."/>
            <person name="Chen M.L."/>
            <person name="Du X.Y."/>
            <person name="Qiu B.Y."/>
            <person name="Chen P.T."/>
            <person name="Zhang W."/>
            <person name="Slipinski A."/>
            <person name="Escalona H.E."/>
            <person name="Waterhouse R.M."/>
            <person name="Zwick A."/>
            <person name="Pang H."/>
        </authorList>
    </citation>
    <scope>NUCLEOTIDE SEQUENCE [LARGE SCALE GENOMIC DNA]</scope>
    <source>
        <strain evidence="20">SYSU2018</strain>
    </source>
</reference>
<evidence type="ECO:0000256" key="8">
    <source>
        <dbReference type="ARBA" id="ARBA00022898"/>
    </source>
</evidence>
<dbReference type="Gene3D" id="1.10.287.1970">
    <property type="match status" value="1"/>
</dbReference>
<keyword evidence="8" id="KW-0663">Pyridoxal phosphate</keyword>
<dbReference type="GO" id="GO:0004021">
    <property type="term" value="F:L-alanine:2-oxoglutarate aminotransferase activity"/>
    <property type="evidence" value="ECO:0007669"/>
    <property type="project" value="UniProtKB-EC"/>
</dbReference>
<feature type="domain" description="Aminotransferase class I/classII large" evidence="19">
    <location>
        <begin position="124"/>
        <end position="484"/>
    </location>
</feature>
<dbReference type="Gene3D" id="3.90.1150.10">
    <property type="entry name" value="Aspartate Aminotransferase, domain 1"/>
    <property type="match status" value="1"/>
</dbReference>
<dbReference type="InterPro" id="IPR004839">
    <property type="entry name" value="Aminotransferase_I/II_large"/>
</dbReference>
<gene>
    <name evidence="20" type="ORF">HHI36_012055</name>
</gene>
<evidence type="ECO:0000256" key="2">
    <source>
        <dbReference type="ARBA" id="ARBA00004496"/>
    </source>
</evidence>
<dbReference type="FunFam" id="3.90.1150.10:FF:000151">
    <property type="entry name" value="Alanine aminotransferase 2"/>
    <property type="match status" value="1"/>
</dbReference>
<dbReference type="PANTHER" id="PTHR11751:SF29">
    <property type="entry name" value="ALANINE TRANSAMINASE"/>
    <property type="match status" value="1"/>
</dbReference>
<sequence length="513" mass="57936">MILLKKRTLFCGIIKSLTSDAFLARPFHKTPSCKKCLTPETVNPNLRSIDYAIRGPLFQKTLEIENEILQGSKKPFKNVMRLNIGDAQSLGQPPITFLRQVLVLASYPVLMNNKTFPNDAKLRAKAILDNCEGGSVGSYSDGCGIEMIRKQIASYIEERDKVSSHWRNCILGHGAGDMAKKFLYMLQCDNNGLKPGILNPVPECPFYSATMTELGLKRIDYYLEEDNNWHVNVHELQRAVDEARKTCNPRAIIVINPGNPTSHVLSKETIEEIIKFAYKENLIIIADEVYQDNILKTNCQFVSFKRVMSDLGEPYNTLELISLVSVSKGCFSESGIKGGFAEVVNMDPDVVPMFVKAINAMLYPSVLAQAAVYALVNPPKPGEPSFEQFEHERKSIVDAFKMSATIAEESFNSLDGIFCNPIEGAIFSFPQLRLPQKAIDAAHKRRISPDEYYALELLNETGICVVPGSGFKQLPGKFHIRMTLLPQPHKMHKLMKRYKQFHYKFLRKFSYYN</sequence>
<keyword evidence="21" id="KW-1185">Reference proteome</keyword>
<dbReference type="FunFam" id="1.10.287.1970:FF:000001">
    <property type="entry name" value="Alanine aminotransferase 2"/>
    <property type="match status" value="1"/>
</dbReference>
<accession>A0ABD2NDX0</accession>
<name>A0ABD2NDX0_9CUCU</name>
<keyword evidence="4" id="KW-0963">Cytoplasm</keyword>
<evidence type="ECO:0000256" key="4">
    <source>
        <dbReference type="ARBA" id="ARBA00022490"/>
    </source>
</evidence>
<dbReference type="FunFam" id="3.40.640.10:FF:000236">
    <property type="entry name" value="Alanine aminotransferase 2"/>
    <property type="match status" value="1"/>
</dbReference>
<dbReference type="CDD" id="cd00609">
    <property type="entry name" value="AAT_like"/>
    <property type="match status" value="1"/>
</dbReference>
<dbReference type="Proteomes" id="UP001516400">
    <property type="component" value="Unassembled WGS sequence"/>
</dbReference>
<comment type="subcellular location">
    <subcellularLocation>
        <location evidence="2">Cytoplasm</location>
    </subcellularLocation>
</comment>
<keyword evidence="6" id="KW-0032">Aminotransferase</keyword>
<dbReference type="EMBL" id="JABFTP020000103">
    <property type="protein sequence ID" value="KAL3276685.1"/>
    <property type="molecule type" value="Genomic_DNA"/>
</dbReference>
<evidence type="ECO:0000256" key="12">
    <source>
        <dbReference type="ARBA" id="ARBA00026106"/>
    </source>
</evidence>
<evidence type="ECO:0000256" key="13">
    <source>
        <dbReference type="ARBA" id="ARBA00047412"/>
    </source>
</evidence>
<evidence type="ECO:0000256" key="15">
    <source>
        <dbReference type="ARBA" id="ARBA00074120"/>
    </source>
</evidence>
<dbReference type="SUPFAM" id="SSF53383">
    <property type="entry name" value="PLP-dependent transferases"/>
    <property type="match status" value="1"/>
</dbReference>
<evidence type="ECO:0000259" key="19">
    <source>
        <dbReference type="Pfam" id="PF00155"/>
    </source>
</evidence>
<evidence type="ECO:0000256" key="1">
    <source>
        <dbReference type="ARBA" id="ARBA00001933"/>
    </source>
</evidence>
<dbReference type="PANTHER" id="PTHR11751">
    <property type="entry name" value="ALANINE AMINOTRANSFERASE"/>
    <property type="match status" value="1"/>
</dbReference>
<comment type="similarity">
    <text evidence="11">Belongs to the class-I pyridoxal-phosphate-dependent aminotransferase family. Alanine aminotransferase subfamily.</text>
</comment>
<evidence type="ECO:0000256" key="9">
    <source>
        <dbReference type="ARBA" id="ARBA00022990"/>
    </source>
</evidence>
<comment type="function">
    <text evidence="14">Catalyzes the reversible transamination between alanine and 2-oxoglutarate to form pyruvate and glutamate. Participates in cellular nitrogen metabolism and also in liver gluconeogenesis starting with precursors transported from skeletal muscles.</text>
</comment>
<comment type="caution">
    <text evidence="20">The sequence shown here is derived from an EMBL/GenBank/DDBJ whole genome shotgun (WGS) entry which is preliminary data.</text>
</comment>
<evidence type="ECO:0000256" key="17">
    <source>
        <dbReference type="ARBA" id="ARBA00080231"/>
    </source>
</evidence>
<dbReference type="Pfam" id="PF00155">
    <property type="entry name" value="Aminotran_1_2"/>
    <property type="match status" value="1"/>
</dbReference>
<keyword evidence="7" id="KW-0808">Transferase</keyword>
<evidence type="ECO:0000256" key="14">
    <source>
        <dbReference type="ARBA" id="ARBA00059280"/>
    </source>
</evidence>
<proteinExistence type="inferred from homology"/>
<dbReference type="AlphaFoldDB" id="A0ABD2NDX0"/>
<comment type="pathway">
    <text evidence="10">Amino-acid degradation; L-alanine degradation via transaminase pathway; pyruvate from L-alanine: step 1/1.</text>
</comment>
<comment type="catalytic activity">
    <reaction evidence="13">
        <text>L-alanine + 2-oxoglutarate = pyruvate + L-glutamate</text>
        <dbReference type="Rhea" id="RHEA:19453"/>
        <dbReference type="ChEBI" id="CHEBI:15361"/>
        <dbReference type="ChEBI" id="CHEBI:16810"/>
        <dbReference type="ChEBI" id="CHEBI:29985"/>
        <dbReference type="ChEBI" id="CHEBI:57972"/>
        <dbReference type="EC" id="2.6.1.2"/>
    </reaction>
</comment>
<evidence type="ECO:0000256" key="18">
    <source>
        <dbReference type="ARBA" id="ARBA00082842"/>
    </source>
</evidence>
<protein>
    <recommendedName>
        <fullName evidence="15">Alanine aminotransferase 1</fullName>
        <ecNumber evidence="12">2.6.1.2</ecNumber>
    </recommendedName>
    <alternativeName>
        <fullName evidence="17">Glutamate pyruvate transaminase 1</fullName>
    </alternativeName>
    <alternativeName>
        <fullName evidence="16">Glutamic--alanine transaminase 1</fullName>
    </alternativeName>
    <alternativeName>
        <fullName evidence="18">Glutamic--pyruvic transaminase 1</fullName>
    </alternativeName>
</protein>
<organism evidence="20 21">
    <name type="scientific">Cryptolaemus montrouzieri</name>
    <dbReference type="NCBI Taxonomy" id="559131"/>
    <lineage>
        <taxon>Eukaryota</taxon>
        <taxon>Metazoa</taxon>
        <taxon>Ecdysozoa</taxon>
        <taxon>Arthropoda</taxon>
        <taxon>Hexapoda</taxon>
        <taxon>Insecta</taxon>
        <taxon>Pterygota</taxon>
        <taxon>Neoptera</taxon>
        <taxon>Endopterygota</taxon>
        <taxon>Coleoptera</taxon>
        <taxon>Polyphaga</taxon>
        <taxon>Cucujiformia</taxon>
        <taxon>Coccinelloidea</taxon>
        <taxon>Coccinellidae</taxon>
        <taxon>Scymninae</taxon>
        <taxon>Scymnini</taxon>
        <taxon>Cryptolaemus</taxon>
    </lineage>
</organism>
<evidence type="ECO:0000256" key="11">
    <source>
        <dbReference type="ARBA" id="ARBA00025785"/>
    </source>
</evidence>